<keyword evidence="2" id="KW-1185">Reference proteome</keyword>
<gene>
    <name evidence="1" type="ORF">MKW98_004227</name>
</gene>
<evidence type="ECO:0000313" key="1">
    <source>
        <dbReference type="EMBL" id="KAI3943722.1"/>
    </source>
</evidence>
<evidence type="ECO:0000313" key="2">
    <source>
        <dbReference type="Proteomes" id="UP001202328"/>
    </source>
</evidence>
<dbReference type="Proteomes" id="UP001202328">
    <property type="component" value="Unassembled WGS sequence"/>
</dbReference>
<accession>A0AAD4XSI2</accession>
<organism evidence="1 2">
    <name type="scientific">Papaver atlanticum</name>
    <dbReference type="NCBI Taxonomy" id="357466"/>
    <lineage>
        <taxon>Eukaryota</taxon>
        <taxon>Viridiplantae</taxon>
        <taxon>Streptophyta</taxon>
        <taxon>Embryophyta</taxon>
        <taxon>Tracheophyta</taxon>
        <taxon>Spermatophyta</taxon>
        <taxon>Magnoliopsida</taxon>
        <taxon>Ranunculales</taxon>
        <taxon>Papaveraceae</taxon>
        <taxon>Papaveroideae</taxon>
        <taxon>Papaver</taxon>
    </lineage>
</organism>
<dbReference type="EMBL" id="JAJJMB010004170">
    <property type="protein sequence ID" value="KAI3943722.1"/>
    <property type="molecule type" value="Genomic_DNA"/>
</dbReference>
<comment type="caution">
    <text evidence="1">The sequence shown here is derived from an EMBL/GenBank/DDBJ whole genome shotgun (WGS) entry which is preliminary data.</text>
</comment>
<protein>
    <submittedName>
        <fullName evidence="1">Uncharacterized protein</fullName>
    </submittedName>
</protein>
<dbReference type="AlphaFoldDB" id="A0AAD4XSI2"/>
<reference evidence="1" key="1">
    <citation type="submission" date="2022-04" db="EMBL/GenBank/DDBJ databases">
        <title>A functionally conserved STORR gene fusion in Papaver species that diverged 16.8 million years ago.</title>
        <authorList>
            <person name="Catania T."/>
        </authorList>
    </citation>
    <scope>NUCLEOTIDE SEQUENCE</scope>
    <source>
        <strain evidence="1">S-188037</strain>
    </source>
</reference>
<sequence length="110" mass="12117">MRADKSSPTVVGASLCCNDCIAVKNPRSRTFMSGLCEVDLGIFRASAMDLMLVRLRNGISIILLKSTFLGLGPTLVGFREDTSKGSEKRCKGPSYNEFFITVFRYAVKIK</sequence>
<name>A0AAD4XSI2_9MAGN</name>
<proteinExistence type="predicted"/>